<feature type="region of interest" description="Disordered" evidence="1">
    <location>
        <begin position="179"/>
        <end position="240"/>
    </location>
</feature>
<name>A0AAD5JP91_9FUNG</name>
<gene>
    <name evidence="2" type="ORF">BDA99DRAFT_255549</name>
</gene>
<feature type="compositionally biased region" description="Low complexity" evidence="1">
    <location>
        <begin position="140"/>
        <end position="151"/>
    </location>
</feature>
<feature type="compositionally biased region" description="Low complexity" evidence="1">
    <location>
        <begin position="1"/>
        <end position="11"/>
    </location>
</feature>
<organism evidence="2 3">
    <name type="scientific">Phascolomyces articulosus</name>
    <dbReference type="NCBI Taxonomy" id="60185"/>
    <lineage>
        <taxon>Eukaryota</taxon>
        <taxon>Fungi</taxon>
        <taxon>Fungi incertae sedis</taxon>
        <taxon>Mucoromycota</taxon>
        <taxon>Mucoromycotina</taxon>
        <taxon>Mucoromycetes</taxon>
        <taxon>Mucorales</taxon>
        <taxon>Lichtheimiaceae</taxon>
        <taxon>Phascolomyces</taxon>
    </lineage>
</organism>
<evidence type="ECO:0000313" key="2">
    <source>
        <dbReference type="EMBL" id="KAI9247473.1"/>
    </source>
</evidence>
<feature type="compositionally biased region" description="Basic and acidic residues" evidence="1">
    <location>
        <begin position="12"/>
        <end position="22"/>
    </location>
</feature>
<sequence length="300" mass="33321">MTSTDYYNNNNNDHDYNDHDKGSPTPAAAHEYDLLVSSIPNEKPKISLDFDRFNNLVSPYDSDVEFMNQDAIVASPLNLETNQVEWISHSHSFENNTQFPFDINHNNDSNNNIQNDDDNDKLDSGGSMSNHHHQQDHVHSPTTPEPSSSTSHIQQEPIIVTDIKVNNSIEYNNEQSILSNNDGIYNKTTKKPTDKLPVPAPPSPSLSSSSISQYEKNNNNSSNKNISHNLSPSSSTTTSSFEMIDPKMTQIIADPSSSTQYNNKITSSNLSSKPSASAEERASWIPVRVLGPSIPMMVEE</sequence>
<evidence type="ECO:0000313" key="3">
    <source>
        <dbReference type="Proteomes" id="UP001209540"/>
    </source>
</evidence>
<keyword evidence="3" id="KW-1185">Reference proteome</keyword>
<accession>A0AAD5JP91</accession>
<feature type="compositionally biased region" description="Low complexity" evidence="1">
    <location>
        <begin position="102"/>
        <end position="114"/>
    </location>
</feature>
<reference evidence="2" key="2">
    <citation type="submission" date="2023-02" db="EMBL/GenBank/DDBJ databases">
        <authorList>
            <consortium name="DOE Joint Genome Institute"/>
            <person name="Mondo S.J."/>
            <person name="Chang Y."/>
            <person name="Wang Y."/>
            <person name="Ahrendt S."/>
            <person name="Andreopoulos W."/>
            <person name="Barry K."/>
            <person name="Beard J."/>
            <person name="Benny G.L."/>
            <person name="Blankenship S."/>
            <person name="Bonito G."/>
            <person name="Cuomo C."/>
            <person name="Desiro A."/>
            <person name="Gervers K.A."/>
            <person name="Hundley H."/>
            <person name="Kuo A."/>
            <person name="LaButti K."/>
            <person name="Lang B.F."/>
            <person name="Lipzen A."/>
            <person name="O'Donnell K."/>
            <person name="Pangilinan J."/>
            <person name="Reynolds N."/>
            <person name="Sandor L."/>
            <person name="Smith M.W."/>
            <person name="Tsang A."/>
            <person name="Grigoriev I.V."/>
            <person name="Stajich J.E."/>
            <person name="Spatafora J.W."/>
        </authorList>
    </citation>
    <scope>NUCLEOTIDE SEQUENCE</scope>
    <source>
        <strain evidence="2">RSA 2281</strain>
    </source>
</reference>
<comment type="caution">
    <text evidence="2">The sequence shown here is derived from an EMBL/GenBank/DDBJ whole genome shotgun (WGS) entry which is preliminary data.</text>
</comment>
<dbReference type="EMBL" id="JAIXMP010000042">
    <property type="protein sequence ID" value="KAI9247473.1"/>
    <property type="molecule type" value="Genomic_DNA"/>
</dbReference>
<feature type="compositionally biased region" description="Low complexity" evidence="1">
    <location>
        <begin position="205"/>
        <end position="240"/>
    </location>
</feature>
<dbReference type="AlphaFoldDB" id="A0AAD5JP91"/>
<feature type="region of interest" description="Disordered" evidence="1">
    <location>
        <begin position="98"/>
        <end position="159"/>
    </location>
</feature>
<dbReference type="Proteomes" id="UP001209540">
    <property type="component" value="Unassembled WGS sequence"/>
</dbReference>
<feature type="region of interest" description="Disordered" evidence="1">
    <location>
        <begin position="1"/>
        <end position="27"/>
    </location>
</feature>
<feature type="region of interest" description="Disordered" evidence="1">
    <location>
        <begin position="253"/>
        <end position="281"/>
    </location>
</feature>
<protein>
    <submittedName>
        <fullName evidence="2">Uncharacterized protein</fullName>
    </submittedName>
</protein>
<feature type="compositionally biased region" description="Low complexity" evidence="1">
    <location>
        <begin position="267"/>
        <end position="277"/>
    </location>
</feature>
<feature type="compositionally biased region" description="Polar residues" evidence="1">
    <location>
        <begin position="255"/>
        <end position="266"/>
    </location>
</feature>
<evidence type="ECO:0000256" key="1">
    <source>
        <dbReference type="SAM" id="MobiDB-lite"/>
    </source>
</evidence>
<proteinExistence type="predicted"/>
<reference evidence="2" key="1">
    <citation type="journal article" date="2022" name="IScience">
        <title>Evolution of zygomycete secretomes and the origins of terrestrial fungal ecologies.</title>
        <authorList>
            <person name="Chang Y."/>
            <person name="Wang Y."/>
            <person name="Mondo S."/>
            <person name="Ahrendt S."/>
            <person name="Andreopoulos W."/>
            <person name="Barry K."/>
            <person name="Beard J."/>
            <person name="Benny G.L."/>
            <person name="Blankenship S."/>
            <person name="Bonito G."/>
            <person name="Cuomo C."/>
            <person name="Desiro A."/>
            <person name="Gervers K.A."/>
            <person name="Hundley H."/>
            <person name="Kuo A."/>
            <person name="LaButti K."/>
            <person name="Lang B.F."/>
            <person name="Lipzen A."/>
            <person name="O'Donnell K."/>
            <person name="Pangilinan J."/>
            <person name="Reynolds N."/>
            <person name="Sandor L."/>
            <person name="Smith M.E."/>
            <person name="Tsang A."/>
            <person name="Grigoriev I.V."/>
            <person name="Stajich J.E."/>
            <person name="Spatafora J.W."/>
        </authorList>
    </citation>
    <scope>NUCLEOTIDE SEQUENCE</scope>
    <source>
        <strain evidence="2">RSA 2281</strain>
    </source>
</reference>